<evidence type="ECO:0000259" key="7">
    <source>
        <dbReference type="Pfam" id="PF02016"/>
    </source>
</evidence>
<dbReference type="PANTHER" id="PTHR30237">
    <property type="entry name" value="MURAMOYLTETRAPEPTIDE CARBOXYPEPTIDASE"/>
    <property type="match status" value="1"/>
</dbReference>
<name>A0A5M4AYG8_9BACT</name>
<dbReference type="InterPro" id="IPR040449">
    <property type="entry name" value="Peptidase_S66_N"/>
</dbReference>
<dbReference type="InterPro" id="IPR027461">
    <property type="entry name" value="Carboxypeptidase_A_C_sf"/>
</dbReference>
<keyword evidence="5" id="KW-0720">Serine protease</keyword>
<organism evidence="9 10">
    <name type="scientific">Prolixibacter bellariivorans</name>
    <dbReference type="NCBI Taxonomy" id="314319"/>
    <lineage>
        <taxon>Bacteria</taxon>
        <taxon>Pseudomonadati</taxon>
        <taxon>Bacteroidota</taxon>
        <taxon>Bacteroidia</taxon>
        <taxon>Marinilabiliales</taxon>
        <taxon>Prolixibacteraceae</taxon>
        <taxon>Prolixibacter</taxon>
    </lineage>
</organism>
<comment type="caution">
    <text evidence="9">The sequence shown here is derived from an EMBL/GenBank/DDBJ whole genome shotgun (WGS) entry which is preliminary data.</text>
</comment>
<dbReference type="PANTHER" id="PTHR30237:SF2">
    <property type="entry name" value="MUREIN TETRAPEPTIDE CARBOXYPEPTIDASE"/>
    <property type="match status" value="1"/>
</dbReference>
<dbReference type="PIRSF" id="PIRSF028757">
    <property type="entry name" value="LD-carboxypeptidase"/>
    <property type="match status" value="1"/>
</dbReference>
<evidence type="ECO:0000259" key="8">
    <source>
        <dbReference type="Pfam" id="PF17676"/>
    </source>
</evidence>
<proteinExistence type="inferred from homology"/>
<dbReference type="InterPro" id="IPR003507">
    <property type="entry name" value="S66_fam"/>
</dbReference>
<dbReference type="OrthoDB" id="9807329at2"/>
<accession>A0A5M4AYG8</accession>
<dbReference type="SUPFAM" id="SSF52317">
    <property type="entry name" value="Class I glutamine amidotransferase-like"/>
    <property type="match status" value="1"/>
</dbReference>
<dbReference type="InterPro" id="IPR029062">
    <property type="entry name" value="Class_I_gatase-like"/>
</dbReference>
<dbReference type="InterPro" id="IPR027478">
    <property type="entry name" value="LdcA_N"/>
</dbReference>
<evidence type="ECO:0000313" key="9">
    <source>
        <dbReference type="EMBL" id="GET32932.1"/>
    </source>
</evidence>
<evidence type="ECO:0000256" key="5">
    <source>
        <dbReference type="ARBA" id="ARBA00022825"/>
    </source>
</evidence>
<dbReference type="EMBL" id="BLAX01000001">
    <property type="protein sequence ID" value="GET32932.1"/>
    <property type="molecule type" value="Genomic_DNA"/>
</dbReference>
<feature type="active site" description="Charge relay system" evidence="6">
    <location>
        <position position="297"/>
    </location>
</feature>
<feature type="domain" description="LD-carboxypeptidase N-terminal" evidence="7">
    <location>
        <begin position="37"/>
        <end position="152"/>
    </location>
</feature>
<dbReference type="Proteomes" id="UP000391834">
    <property type="component" value="Unassembled WGS sequence"/>
</dbReference>
<dbReference type="AlphaFoldDB" id="A0A5M4AYG8"/>
<feature type="domain" description="LD-carboxypeptidase C-terminal" evidence="8">
    <location>
        <begin position="196"/>
        <end position="312"/>
    </location>
</feature>
<dbReference type="GO" id="GO:0004180">
    <property type="term" value="F:carboxypeptidase activity"/>
    <property type="evidence" value="ECO:0007669"/>
    <property type="project" value="UniProtKB-KW"/>
</dbReference>
<feature type="active site" description="Nucleophile" evidence="6">
    <location>
        <position position="133"/>
    </location>
</feature>
<evidence type="ECO:0000256" key="2">
    <source>
        <dbReference type="ARBA" id="ARBA00022645"/>
    </source>
</evidence>
<feature type="active site" description="Charge relay system" evidence="6">
    <location>
        <position position="227"/>
    </location>
</feature>
<dbReference type="InterPro" id="IPR040921">
    <property type="entry name" value="Peptidase_S66C"/>
</dbReference>
<sequence length="325" mass="36200">MGVGKILVDRNQLVLNNNKIKHFFMIYPPYLKVGDKIAIVSPAGKVNPEIVKHGAERLREEGFEVEIGEHAFTETGIFAGTDVERAGDMQKALDDGSVKAIIFARGGYGSLRTQQLLDWSNFMQQPKWLVGFSDITVFHAFLYQRGIASVHGVMPAFFDQNGVPSESFRLTIDLLKGKTPWFKEANHPLNRNGEASGKLIGGNLSIVYSLRGTPLDLSPEGNILFIEDLSEYHYHLDRMMMNLKTSGVLEQLKGLVVGHFSDMKDGDTAYGKEAAEIIREAVDDYDYPVMFGFPAGHVMPNYPLIMGAQIQLSVGEKESRLNFQL</sequence>
<keyword evidence="2" id="KW-0121">Carboxypeptidase</keyword>
<dbReference type="GO" id="GO:0006508">
    <property type="term" value="P:proteolysis"/>
    <property type="evidence" value="ECO:0007669"/>
    <property type="project" value="UniProtKB-KW"/>
</dbReference>
<keyword evidence="10" id="KW-1185">Reference proteome</keyword>
<evidence type="ECO:0000256" key="1">
    <source>
        <dbReference type="ARBA" id="ARBA00010233"/>
    </source>
</evidence>
<keyword evidence="3" id="KW-0645">Protease</keyword>
<reference evidence="9 10" key="1">
    <citation type="submission" date="2019-10" db="EMBL/GenBank/DDBJ databases">
        <title>Prolixibacter strains distinguished by the presence of nitrate reductase genes were adept at nitrate-dependent anaerobic corrosion of metallic iron and carbon steel.</title>
        <authorList>
            <person name="Iino T."/>
            <person name="Shono N."/>
            <person name="Ito K."/>
            <person name="Nakamura R."/>
            <person name="Sueoka K."/>
            <person name="Harayama S."/>
            <person name="Ohkuma M."/>
        </authorList>
    </citation>
    <scope>NUCLEOTIDE SEQUENCE [LARGE SCALE GENOMIC DNA]</scope>
    <source>
        <strain evidence="9 10">JCM 13498</strain>
    </source>
</reference>
<protein>
    <submittedName>
        <fullName evidence="9">Peptidase U61</fullName>
    </submittedName>
</protein>
<dbReference type="Gene3D" id="3.50.30.60">
    <property type="entry name" value="LD-carboxypeptidase A C-terminal domain-like"/>
    <property type="match status" value="1"/>
</dbReference>
<evidence type="ECO:0000256" key="3">
    <source>
        <dbReference type="ARBA" id="ARBA00022670"/>
    </source>
</evidence>
<comment type="similarity">
    <text evidence="1">Belongs to the peptidase S66 family.</text>
</comment>
<dbReference type="GO" id="GO:0008236">
    <property type="term" value="F:serine-type peptidase activity"/>
    <property type="evidence" value="ECO:0007669"/>
    <property type="project" value="UniProtKB-KW"/>
</dbReference>
<evidence type="ECO:0000313" key="10">
    <source>
        <dbReference type="Proteomes" id="UP000391834"/>
    </source>
</evidence>
<dbReference type="Gene3D" id="3.40.50.10740">
    <property type="entry name" value="Class I glutamine amidotransferase-like"/>
    <property type="match status" value="1"/>
</dbReference>
<keyword evidence="4" id="KW-0378">Hydrolase</keyword>
<dbReference type="Pfam" id="PF17676">
    <property type="entry name" value="Peptidase_S66C"/>
    <property type="match status" value="1"/>
</dbReference>
<evidence type="ECO:0000256" key="4">
    <source>
        <dbReference type="ARBA" id="ARBA00022801"/>
    </source>
</evidence>
<dbReference type="CDD" id="cd07025">
    <property type="entry name" value="Peptidase_S66"/>
    <property type="match status" value="1"/>
</dbReference>
<dbReference type="SUPFAM" id="SSF141986">
    <property type="entry name" value="LD-carboxypeptidase A C-terminal domain-like"/>
    <property type="match status" value="1"/>
</dbReference>
<gene>
    <name evidence="9" type="ORF">PbJCM13498_17950</name>
</gene>
<evidence type="ECO:0000256" key="6">
    <source>
        <dbReference type="PIRSR" id="PIRSR028757-1"/>
    </source>
</evidence>
<dbReference type="Pfam" id="PF02016">
    <property type="entry name" value="Peptidase_S66"/>
    <property type="match status" value="1"/>
</dbReference>